<gene>
    <name evidence="13" type="ORF">RDB_LOCUS37968</name>
</gene>
<accession>A0A8H2Y0Q5</accession>
<dbReference type="EC" id="5.3.2.1" evidence="9"/>
<evidence type="ECO:0000256" key="6">
    <source>
        <dbReference type="ARBA" id="ARBA00036735"/>
    </source>
</evidence>
<dbReference type="PANTHER" id="PTHR11954">
    <property type="entry name" value="D-DOPACHROME DECARBOXYLASE"/>
    <property type="match status" value="1"/>
</dbReference>
<dbReference type="GO" id="GO:0050178">
    <property type="term" value="F:phenylpyruvate tautomerase activity"/>
    <property type="evidence" value="ECO:0007669"/>
    <property type="project" value="UniProtKB-EC"/>
</dbReference>
<proteinExistence type="inferred from homology"/>
<name>A0A8H2Y0Q5_9AGAM</name>
<sequence>MPAIVLTTNVKPRDEAHEKELVLDLSKFSAQILGKPEKYISVVYSYVGTLSFHGTFEPAFLLHITSLGNINPEANEKYSKGLFDYFKEKLNIPGDRGYMYAYRSARSITVTKCPPRSLSTFYDPGLAYLGHEGTTFATIFGSK</sequence>
<keyword evidence="3" id="KW-0202">Cytokine</keyword>
<evidence type="ECO:0000256" key="12">
    <source>
        <dbReference type="ARBA" id="ARBA00042730"/>
    </source>
</evidence>
<dbReference type="PANTHER" id="PTHR11954:SF6">
    <property type="entry name" value="MACROPHAGE MIGRATION INHIBITORY FACTOR"/>
    <property type="match status" value="1"/>
</dbReference>
<dbReference type="InterPro" id="IPR001398">
    <property type="entry name" value="Macrophage_inhib_fac"/>
</dbReference>
<comment type="caution">
    <text evidence="13">The sequence shown here is derived from an EMBL/GenBank/DDBJ whole genome shotgun (WGS) entry which is preliminary data.</text>
</comment>
<comment type="catalytic activity">
    <reaction evidence="6">
        <text>3-phenylpyruvate = enol-phenylpyruvate</text>
        <dbReference type="Rhea" id="RHEA:17097"/>
        <dbReference type="ChEBI" id="CHEBI:16815"/>
        <dbReference type="ChEBI" id="CHEBI:18005"/>
        <dbReference type="EC" id="5.3.2.1"/>
    </reaction>
</comment>
<keyword evidence="4" id="KW-0964">Secreted</keyword>
<comment type="subcellular location">
    <subcellularLocation>
        <location evidence="1">Secreted</location>
    </subcellularLocation>
</comment>
<keyword evidence="5" id="KW-0413">Isomerase</keyword>
<dbReference type="GO" id="GO:0005615">
    <property type="term" value="C:extracellular space"/>
    <property type="evidence" value="ECO:0007669"/>
    <property type="project" value="UniProtKB-KW"/>
</dbReference>
<dbReference type="EC" id="5.3.3.12" evidence="8"/>
<dbReference type="Gene3D" id="3.30.429.10">
    <property type="entry name" value="Macrophage Migration Inhibitory Factor"/>
    <property type="match status" value="1"/>
</dbReference>
<comment type="catalytic activity">
    <reaction evidence="7">
        <text>L-dopachrome = 5,6-dihydroxyindole-2-carboxylate</text>
        <dbReference type="Rhea" id="RHEA:13041"/>
        <dbReference type="ChEBI" id="CHEBI:16875"/>
        <dbReference type="ChEBI" id="CHEBI:57509"/>
        <dbReference type="EC" id="5.3.3.12"/>
    </reaction>
</comment>
<evidence type="ECO:0000256" key="4">
    <source>
        <dbReference type="ARBA" id="ARBA00022525"/>
    </source>
</evidence>
<protein>
    <recommendedName>
        <fullName evidence="12">L-dopachrome isomerase</fullName>
        <ecNumber evidence="9">5.3.2.1</ecNumber>
        <ecNumber evidence="8">5.3.3.12</ecNumber>
    </recommendedName>
    <alternativeName>
        <fullName evidence="10">L-dopachrome tautomerase</fullName>
    </alternativeName>
    <alternativeName>
        <fullName evidence="11">Phenylpyruvate tautomerase</fullName>
    </alternativeName>
</protein>
<evidence type="ECO:0000256" key="1">
    <source>
        <dbReference type="ARBA" id="ARBA00004613"/>
    </source>
</evidence>
<evidence type="ECO:0000256" key="10">
    <source>
        <dbReference type="ARBA" id="ARBA00041631"/>
    </source>
</evidence>
<evidence type="ECO:0000256" key="11">
    <source>
        <dbReference type="ARBA" id="ARBA00041912"/>
    </source>
</evidence>
<evidence type="ECO:0000256" key="9">
    <source>
        <dbReference type="ARBA" id="ARBA00039086"/>
    </source>
</evidence>
<dbReference type="InterPro" id="IPR014347">
    <property type="entry name" value="Tautomerase/MIF_sf"/>
</dbReference>
<evidence type="ECO:0000256" key="7">
    <source>
        <dbReference type="ARBA" id="ARBA00036823"/>
    </source>
</evidence>
<evidence type="ECO:0000256" key="3">
    <source>
        <dbReference type="ARBA" id="ARBA00022514"/>
    </source>
</evidence>
<evidence type="ECO:0000256" key="5">
    <source>
        <dbReference type="ARBA" id="ARBA00023235"/>
    </source>
</evidence>
<comment type="similarity">
    <text evidence="2">Belongs to the MIF family.</text>
</comment>
<dbReference type="EMBL" id="CAJMWY010000576">
    <property type="protein sequence ID" value="CAE6439582.1"/>
    <property type="molecule type" value="Genomic_DNA"/>
</dbReference>
<dbReference type="AlphaFoldDB" id="A0A8H2Y0Q5"/>
<dbReference type="Proteomes" id="UP000663861">
    <property type="component" value="Unassembled WGS sequence"/>
</dbReference>
<evidence type="ECO:0000256" key="8">
    <source>
        <dbReference type="ARBA" id="ARBA00038932"/>
    </source>
</evidence>
<evidence type="ECO:0000256" key="2">
    <source>
        <dbReference type="ARBA" id="ARBA00005851"/>
    </source>
</evidence>
<reference evidence="13" key="1">
    <citation type="submission" date="2021-01" db="EMBL/GenBank/DDBJ databases">
        <authorList>
            <person name="Kaushik A."/>
        </authorList>
    </citation>
    <scope>NUCLEOTIDE SEQUENCE</scope>
    <source>
        <strain evidence="13">AG4-RS23</strain>
    </source>
</reference>
<evidence type="ECO:0000313" key="13">
    <source>
        <dbReference type="EMBL" id="CAE6439582.1"/>
    </source>
</evidence>
<evidence type="ECO:0000313" key="14">
    <source>
        <dbReference type="Proteomes" id="UP000663861"/>
    </source>
</evidence>
<organism evidence="13 14">
    <name type="scientific">Rhizoctonia solani</name>
    <dbReference type="NCBI Taxonomy" id="456999"/>
    <lineage>
        <taxon>Eukaryota</taxon>
        <taxon>Fungi</taxon>
        <taxon>Dikarya</taxon>
        <taxon>Basidiomycota</taxon>
        <taxon>Agaricomycotina</taxon>
        <taxon>Agaricomycetes</taxon>
        <taxon>Cantharellales</taxon>
        <taxon>Ceratobasidiaceae</taxon>
        <taxon>Rhizoctonia</taxon>
    </lineage>
</organism>
<dbReference type="GO" id="GO:0004167">
    <property type="term" value="F:dopachrome isomerase activity"/>
    <property type="evidence" value="ECO:0007669"/>
    <property type="project" value="UniProtKB-EC"/>
</dbReference>
<dbReference type="SUPFAM" id="SSF55331">
    <property type="entry name" value="Tautomerase/MIF"/>
    <property type="match status" value="1"/>
</dbReference>
<dbReference type="Pfam" id="PF01187">
    <property type="entry name" value="MIF"/>
    <property type="match status" value="1"/>
</dbReference>